<feature type="transmembrane region" description="Helical" evidence="2">
    <location>
        <begin position="178"/>
        <end position="195"/>
    </location>
</feature>
<reference evidence="5 11" key="3">
    <citation type="submission" date="2019-10" db="EMBL/GenBank/DDBJ databases">
        <title>Roseburia spp. ameliorate alcoholic fatty liver via restoration of gut barrier function.</title>
        <authorList>
            <person name="Seo B."/>
            <person name="Ko G."/>
        </authorList>
    </citation>
    <scope>NUCLEOTIDE SEQUENCE [LARGE SCALE GENOMIC DNA]</scope>
    <source>
        <strain evidence="5 11">SNUG30017</strain>
    </source>
</reference>
<dbReference type="PANTHER" id="PTHR22911:SF79">
    <property type="entry name" value="MOBA-LIKE NTP TRANSFERASE DOMAIN-CONTAINING PROTEIN"/>
    <property type="match status" value="1"/>
</dbReference>
<feature type="domain" description="EamA" evidence="3">
    <location>
        <begin position="148"/>
        <end position="274"/>
    </location>
</feature>
<dbReference type="PANTHER" id="PTHR22911">
    <property type="entry name" value="ACYL-MALONYL CONDENSING ENZYME-RELATED"/>
    <property type="match status" value="1"/>
</dbReference>
<dbReference type="InterPro" id="IPR000620">
    <property type="entry name" value="EamA_dom"/>
</dbReference>
<keyword evidence="2" id="KW-1133">Transmembrane helix</keyword>
<reference evidence="4 8" key="1">
    <citation type="submission" date="2015-09" db="EMBL/GenBank/DDBJ databases">
        <authorList>
            <consortium name="Pathogen Informatics"/>
        </authorList>
    </citation>
    <scope>NUCLEOTIDE SEQUENCE [LARGE SCALE GENOMIC DNA]</scope>
    <source>
        <strain evidence="4 8">2789STDY5834960</strain>
    </source>
</reference>
<dbReference type="OrthoDB" id="9814731at2"/>
<protein>
    <submittedName>
        <fullName evidence="5">EamA family transporter</fullName>
    </submittedName>
    <submittedName>
        <fullName evidence="4">Predicted permease, DMT superfamily</fullName>
    </submittedName>
</protein>
<evidence type="ECO:0000313" key="7">
    <source>
        <dbReference type="EMBL" id="RHN06874.1"/>
    </source>
</evidence>
<name>A0A173VMH9_9FIRM</name>
<dbReference type="Proteomes" id="UP000479531">
    <property type="component" value="Unassembled WGS sequence"/>
</dbReference>
<evidence type="ECO:0000259" key="3">
    <source>
        <dbReference type="Pfam" id="PF00892"/>
    </source>
</evidence>
<dbReference type="Gene3D" id="1.10.3730.20">
    <property type="match status" value="1"/>
</dbReference>
<accession>A0A173VMH9</accession>
<keyword evidence="2" id="KW-0812">Transmembrane</keyword>
<feature type="transmembrane region" description="Helical" evidence="2">
    <location>
        <begin position="12"/>
        <end position="31"/>
    </location>
</feature>
<dbReference type="Proteomes" id="UP000283513">
    <property type="component" value="Unassembled WGS sequence"/>
</dbReference>
<dbReference type="EMBL" id="QSHO01000014">
    <property type="protein sequence ID" value="RHC15061.1"/>
    <property type="molecule type" value="Genomic_DNA"/>
</dbReference>
<keyword evidence="2" id="KW-0472">Membrane</keyword>
<dbReference type="SUPFAM" id="SSF103481">
    <property type="entry name" value="Multidrug resistance efflux transporter EmrE"/>
    <property type="match status" value="2"/>
</dbReference>
<feature type="transmembrane region" description="Helical" evidence="2">
    <location>
        <begin position="93"/>
        <end position="115"/>
    </location>
</feature>
<proteinExistence type="inferred from homology"/>
<evidence type="ECO:0000313" key="10">
    <source>
        <dbReference type="Proteomes" id="UP000283586"/>
    </source>
</evidence>
<comment type="similarity">
    <text evidence="1">Belongs to the EamA transporter family.</text>
</comment>
<feature type="transmembrane region" description="Helical" evidence="2">
    <location>
        <begin position="70"/>
        <end position="87"/>
    </location>
</feature>
<evidence type="ECO:0000313" key="11">
    <source>
        <dbReference type="Proteomes" id="UP000479531"/>
    </source>
</evidence>
<evidence type="ECO:0000313" key="6">
    <source>
        <dbReference type="EMBL" id="RHC15061.1"/>
    </source>
</evidence>
<sequence>MQEKQLDKESMKGTIYVLLSAVCFSTGGVLIKSIPWSSITIQGIRSIFSFMLIASYMVITKRKFVWNKTVLFGAVCNTAMALTFVSATKMTTAANAIVLQFTEPIFVILLMWALYKKKPKKAAVVACAVVFAGILCFFLDSLSAGGMAGNLLAVFSGFTYALVMMMKGFPGADFESSLLASHVISLSIGLPSFLGETDHSAKAWICIILLGVIQFGLSYIFLSRGLDRVSPVTASLTSTLEPILNPILVAIFCGETIGRTAVIGAVLVIGAAACYNVYEAAHKD</sequence>
<feature type="transmembrane region" description="Helical" evidence="2">
    <location>
        <begin position="148"/>
        <end position="166"/>
    </location>
</feature>
<dbReference type="PaxDb" id="166486-ERS852572_03205"/>
<dbReference type="GO" id="GO:0016020">
    <property type="term" value="C:membrane"/>
    <property type="evidence" value="ECO:0007669"/>
    <property type="project" value="InterPro"/>
</dbReference>
<dbReference type="Proteomes" id="UP000095350">
    <property type="component" value="Unassembled WGS sequence"/>
</dbReference>
<evidence type="ECO:0000256" key="1">
    <source>
        <dbReference type="ARBA" id="ARBA00007362"/>
    </source>
</evidence>
<dbReference type="RefSeq" id="WP_006857135.1">
    <property type="nucleotide sequence ID" value="NZ_CABIYH010000029.1"/>
</dbReference>
<dbReference type="EMBL" id="WGGT01000019">
    <property type="protein sequence ID" value="MVQ46848.1"/>
    <property type="molecule type" value="Genomic_DNA"/>
</dbReference>
<evidence type="ECO:0000313" key="9">
    <source>
        <dbReference type="Proteomes" id="UP000283513"/>
    </source>
</evidence>
<feature type="transmembrane region" description="Helical" evidence="2">
    <location>
        <begin position="37"/>
        <end position="58"/>
    </location>
</feature>
<evidence type="ECO:0000256" key="2">
    <source>
        <dbReference type="SAM" id="Phobius"/>
    </source>
</evidence>
<evidence type="ECO:0000313" key="5">
    <source>
        <dbReference type="EMBL" id="MVQ46848.1"/>
    </source>
</evidence>
<dbReference type="EMBL" id="QRQN01000014">
    <property type="protein sequence ID" value="RHN06874.1"/>
    <property type="molecule type" value="Genomic_DNA"/>
</dbReference>
<dbReference type="Proteomes" id="UP000283586">
    <property type="component" value="Unassembled WGS sequence"/>
</dbReference>
<dbReference type="Pfam" id="PF00892">
    <property type="entry name" value="EamA"/>
    <property type="match status" value="2"/>
</dbReference>
<dbReference type="GeneID" id="61431359"/>
<evidence type="ECO:0000313" key="8">
    <source>
        <dbReference type="Proteomes" id="UP000095350"/>
    </source>
</evidence>
<dbReference type="STRING" id="166486.ERS852572_03205"/>
<dbReference type="AlphaFoldDB" id="A0A173VMH9"/>
<feature type="transmembrane region" description="Helical" evidence="2">
    <location>
        <begin position="201"/>
        <end position="222"/>
    </location>
</feature>
<dbReference type="InterPro" id="IPR037185">
    <property type="entry name" value="EmrE-like"/>
</dbReference>
<feature type="transmembrane region" description="Helical" evidence="2">
    <location>
        <begin position="122"/>
        <end position="142"/>
    </location>
</feature>
<dbReference type="EMBL" id="CYXZ01000029">
    <property type="protein sequence ID" value="CUN28411.1"/>
    <property type="molecule type" value="Genomic_DNA"/>
</dbReference>
<organism evidence="4 8">
    <name type="scientific">Roseburia intestinalis</name>
    <dbReference type="NCBI Taxonomy" id="166486"/>
    <lineage>
        <taxon>Bacteria</taxon>
        <taxon>Bacillati</taxon>
        <taxon>Bacillota</taxon>
        <taxon>Clostridia</taxon>
        <taxon>Lachnospirales</taxon>
        <taxon>Lachnospiraceae</taxon>
        <taxon>Roseburia</taxon>
    </lineage>
</organism>
<feature type="domain" description="EamA" evidence="3">
    <location>
        <begin position="12"/>
        <end position="138"/>
    </location>
</feature>
<evidence type="ECO:0000313" key="4">
    <source>
        <dbReference type="EMBL" id="CUN28411.1"/>
    </source>
</evidence>
<reference evidence="9 10" key="2">
    <citation type="submission" date="2018-08" db="EMBL/GenBank/DDBJ databases">
        <title>A genome reference for cultivated species of the human gut microbiota.</title>
        <authorList>
            <person name="Zou Y."/>
            <person name="Xue W."/>
            <person name="Luo G."/>
        </authorList>
    </citation>
    <scope>NUCLEOTIDE SEQUENCE [LARGE SCALE GENOMIC DNA]</scope>
    <source>
        <strain evidence="7 10">AF31-21AC</strain>
        <strain evidence="6 9">AM37-1AC</strain>
    </source>
</reference>
<gene>
    <name evidence="6" type="ORF">DW856_14925</name>
    <name evidence="7" type="ORF">DWZ31_11905</name>
    <name evidence="4" type="ORF">ERS852572_03205</name>
    <name evidence="5" type="ORF">GCK47_14375</name>
</gene>